<dbReference type="Proteomes" id="UP000634136">
    <property type="component" value="Unassembled WGS sequence"/>
</dbReference>
<reference evidence="1" key="1">
    <citation type="submission" date="2020-09" db="EMBL/GenBank/DDBJ databases">
        <title>Genome-Enabled Discovery of Anthraquinone Biosynthesis in Senna tora.</title>
        <authorList>
            <person name="Kang S.-H."/>
            <person name="Pandey R.P."/>
            <person name="Lee C.-M."/>
            <person name="Sim J.-S."/>
            <person name="Jeong J.-T."/>
            <person name="Choi B.-S."/>
            <person name="Jung M."/>
            <person name="Ginzburg D."/>
            <person name="Zhao K."/>
            <person name="Won S.Y."/>
            <person name="Oh T.-J."/>
            <person name="Yu Y."/>
            <person name="Kim N.-H."/>
            <person name="Lee O.R."/>
            <person name="Lee T.-H."/>
            <person name="Bashyal P."/>
            <person name="Kim T.-S."/>
            <person name="Lee W.-H."/>
            <person name="Kawkins C."/>
            <person name="Kim C.-K."/>
            <person name="Kim J.S."/>
            <person name="Ahn B.O."/>
            <person name="Rhee S.Y."/>
            <person name="Sohng J.K."/>
        </authorList>
    </citation>
    <scope>NUCLEOTIDE SEQUENCE</scope>
    <source>
        <tissue evidence="1">Leaf</tissue>
    </source>
</reference>
<gene>
    <name evidence="1" type="ORF">G2W53_040119</name>
</gene>
<protein>
    <submittedName>
        <fullName evidence="1">Uncharacterized protein</fullName>
    </submittedName>
</protein>
<organism evidence="1 2">
    <name type="scientific">Senna tora</name>
    <dbReference type="NCBI Taxonomy" id="362788"/>
    <lineage>
        <taxon>Eukaryota</taxon>
        <taxon>Viridiplantae</taxon>
        <taxon>Streptophyta</taxon>
        <taxon>Embryophyta</taxon>
        <taxon>Tracheophyta</taxon>
        <taxon>Spermatophyta</taxon>
        <taxon>Magnoliopsida</taxon>
        <taxon>eudicotyledons</taxon>
        <taxon>Gunneridae</taxon>
        <taxon>Pentapetalae</taxon>
        <taxon>rosids</taxon>
        <taxon>fabids</taxon>
        <taxon>Fabales</taxon>
        <taxon>Fabaceae</taxon>
        <taxon>Caesalpinioideae</taxon>
        <taxon>Cassia clade</taxon>
        <taxon>Senna</taxon>
    </lineage>
</organism>
<dbReference type="EMBL" id="JAAIUW010000012">
    <property type="protein sequence ID" value="KAF7807958.1"/>
    <property type="molecule type" value="Genomic_DNA"/>
</dbReference>
<proteinExistence type="predicted"/>
<accession>A0A834SRN1</accession>
<comment type="caution">
    <text evidence="1">The sequence shown here is derived from an EMBL/GenBank/DDBJ whole genome shotgun (WGS) entry which is preliminary data.</text>
</comment>
<keyword evidence="2" id="KW-1185">Reference proteome</keyword>
<dbReference type="AlphaFoldDB" id="A0A834SRN1"/>
<evidence type="ECO:0000313" key="1">
    <source>
        <dbReference type="EMBL" id="KAF7807958.1"/>
    </source>
</evidence>
<name>A0A834SRN1_9FABA</name>
<evidence type="ECO:0000313" key="2">
    <source>
        <dbReference type="Proteomes" id="UP000634136"/>
    </source>
</evidence>
<sequence length="253" mass="27520">MEAQVASLCGEILERDSALFPRSSLVENLESEVALLRGQLSEKDSELSVRSAEVSTLLLKIERLEEEVNFVVPPEALRGPNPSSYDYVLRVQTYPVGGSATRSFPPVGSLVFVPLTIPVSIGSIVYVMEPLCLCIQLHVCFCARSPSVRVNFGGKACTRCGSVGSICLIAGLFHYCFENGSSAHCLHEVLFEAGYIPSSRNLLTIYCFESVCSPWDTLSYAGSHLCTILLASVLMVGQYRPDLNILLTSVFAP</sequence>